<sequence length="792" mass="87955">MYSLPGDMSNGPSYVSQPHPSYANRVSSQYHIISQGNEDDSRSVRPLLHQQGSSYSHQDTEYASSYGQDTQKPEANFHAMGTPKKVLETSWLRFFQSWPVHILAIGSTVGVGFLGSARIFWYPESGPVVFGQQLTHDITSNLLQLVAKVHEIIIIFSFSAMALAMFRRRLVGDGVRLGFLTGGYRVGDLAYLTSSSFWRQGLDKSRPWEVLLCGFLVFATIMSTLVGPVSAVLLVPALGWFDYAPGTTFSNVQSPILYQMNRDLVWGRVEEDQRTESCFDAFGTYASVCPARGFREINEWVRDWGATDLNNSLTFQSATADIGRRLKSTQAVAKPSVVLSTTPSEFLMRSIGLLQNYIGDTDVGAVSGKPRYRLATKGVADPQDPFSAELFQPLVKSKCQLYDKAIFMDSEKVFYPTEGLNCMGDEDCQLRQKTPRQLEPKKSRFKSDKLDDDVSSYFVINKNSSVVYLAGQIPDAVAGRQGHKVYLCNMVASWIPANFSIDQTASDELVSTLSSDESMQEAFRDAPASSRVVKFDNPWLKLLNPMLLNRTVGDGKYEPWTALNALTDHFSTATEKGDHEVYKTLAVQDGNDTTVEIFLAKVFGVYLTEGLARTSASRNTIVKLHRNATALSFAYLNYQHHPRWGVNNITVHNATHVWDHKQNKALHETLEQYDKGLERWLPVALEAQRYGYGTGQPRKTMHFAQAIMGIYLGTVGLYAAAIAVGHLLELCRVRGSQGHRIRVLSVAAWADLQDLLMLALKTPAPGGDLPMPARGSRRRRLGRGSAGDEEAG</sequence>
<keyword evidence="2" id="KW-0472">Membrane</keyword>
<protein>
    <submittedName>
        <fullName evidence="3">Uncharacterized protein</fullName>
    </submittedName>
</protein>
<feature type="region of interest" description="Disordered" evidence="1">
    <location>
        <begin position="1"/>
        <end position="20"/>
    </location>
</feature>
<feature type="transmembrane region" description="Helical" evidence="2">
    <location>
        <begin position="706"/>
        <end position="728"/>
    </location>
</feature>
<feature type="transmembrane region" description="Helical" evidence="2">
    <location>
        <begin position="100"/>
        <end position="122"/>
    </location>
</feature>
<keyword evidence="2" id="KW-0812">Transmembrane</keyword>
<name>A0ABR1W770_9PEZI</name>
<reference evidence="3 4" key="1">
    <citation type="submission" date="2023-01" db="EMBL/GenBank/DDBJ databases">
        <title>Analysis of 21 Apiospora genomes using comparative genomics revels a genus with tremendous synthesis potential of carbohydrate active enzymes and secondary metabolites.</title>
        <authorList>
            <person name="Sorensen T."/>
        </authorList>
    </citation>
    <scope>NUCLEOTIDE SEQUENCE [LARGE SCALE GENOMIC DNA]</scope>
    <source>
        <strain evidence="3 4">CBS 135458</strain>
    </source>
</reference>
<comment type="caution">
    <text evidence="3">The sequence shown here is derived from an EMBL/GenBank/DDBJ whole genome shotgun (WGS) entry which is preliminary data.</text>
</comment>
<organism evidence="3 4">
    <name type="scientific">Apiospora phragmitis</name>
    <dbReference type="NCBI Taxonomy" id="2905665"/>
    <lineage>
        <taxon>Eukaryota</taxon>
        <taxon>Fungi</taxon>
        <taxon>Dikarya</taxon>
        <taxon>Ascomycota</taxon>
        <taxon>Pezizomycotina</taxon>
        <taxon>Sordariomycetes</taxon>
        <taxon>Xylariomycetidae</taxon>
        <taxon>Amphisphaeriales</taxon>
        <taxon>Apiosporaceae</taxon>
        <taxon>Apiospora</taxon>
    </lineage>
</organism>
<feature type="transmembrane region" description="Helical" evidence="2">
    <location>
        <begin position="208"/>
        <end position="241"/>
    </location>
</feature>
<gene>
    <name evidence="3" type="ORF">PG994_002714</name>
</gene>
<evidence type="ECO:0000256" key="2">
    <source>
        <dbReference type="SAM" id="Phobius"/>
    </source>
</evidence>
<feature type="region of interest" description="Disordered" evidence="1">
    <location>
        <begin position="767"/>
        <end position="792"/>
    </location>
</feature>
<evidence type="ECO:0000313" key="3">
    <source>
        <dbReference type="EMBL" id="KAK8078907.1"/>
    </source>
</evidence>
<evidence type="ECO:0000256" key="1">
    <source>
        <dbReference type="SAM" id="MobiDB-lite"/>
    </source>
</evidence>
<keyword evidence="2" id="KW-1133">Transmembrane helix</keyword>
<feature type="compositionally biased region" description="Polar residues" evidence="1">
    <location>
        <begin position="10"/>
        <end position="20"/>
    </location>
</feature>
<accession>A0ABR1W770</accession>
<dbReference type="GeneID" id="92087186"/>
<feature type="transmembrane region" description="Helical" evidence="2">
    <location>
        <begin position="142"/>
        <end position="166"/>
    </location>
</feature>
<proteinExistence type="predicted"/>
<dbReference type="Proteomes" id="UP001480595">
    <property type="component" value="Unassembled WGS sequence"/>
</dbReference>
<dbReference type="RefSeq" id="XP_066719978.1">
    <property type="nucleotide sequence ID" value="XM_066854123.1"/>
</dbReference>
<evidence type="ECO:0000313" key="4">
    <source>
        <dbReference type="Proteomes" id="UP001480595"/>
    </source>
</evidence>
<dbReference type="EMBL" id="JAQQWL010000003">
    <property type="protein sequence ID" value="KAK8078907.1"/>
    <property type="molecule type" value="Genomic_DNA"/>
</dbReference>
<feature type="region of interest" description="Disordered" evidence="1">
    <location>
        <begin position="53"/>
        <end position="75"/>
    </location>
</feature>
<keyword evidence="4" id="KW-1185">Reference proteome</keyword>
<feature type="compositionally biased region" description="Polar residues" evidence="1">
    <location>
        <begin position="53"/>
        <end position="70"/>
    </location>
</feature>